<evidence type="ECO:0000313" key="2">
    <source>
        <dbReference type="EMBL" id="CCI55377.1"/>
    </source>
</evidence>
<dbReference type="EMBL" id="FO203441">
    <property type="protein sequence ID" value="CCI55377.1"/>
    <property type="molecule type" value="Genomic_DNA"/>
</dbReference>
<protein>
    <submittedName>
        <fullName evidence="2">PH01B035L11.22 protein</fullName>
    </submittedName>
</protein>
<reference evidence="2" key="1">
    <citation type="submission" date="2012-05" db="EMBL/GenBank/DDBJ databases">
        <authorList>
            <person name="Han B."/>
            <person name="Lu Y."/>
            <person name="Feng Q."/>
            <person name="Zhao Q."/>
            <person name="Lu T.T."/>
            <person name="Li Y."/>
            <person name="Liu K.Y."/>
            <person name="Huang X.H."/>
            <person name="Fan D.L."/>
            <person name="Weng Q.J."/>
            <person name="Zhang L."/>
            <person name="Lu Y.Q."/>
            <person name="Guo Y.L."/>
            <person name="Li W.J."/>
            <person name="Zhou C.C."/>
            <person name="Lu H.Y."/>
            <person name="Huang T."/>
            <person name="Zhu C.R."/>
            <person name="Zhao Y."/>
            <person name="Hu T."/>
            <person name="Yao N."/>
        </authorList>
    </citation>
    <scope>NUCLEOTIDE SEQUENCE</scope>
</reference>
<dbReference type="AlphaFoldDB" id="L0P2J2"/>
<evidence type="ECO:0000256" key="1">
    <source>
        <dbReference type="SAM" id="MobiDB-lite"/>
    </source>
</evidence>
<accession>L0P2J2</accession>
<name>L0P2J2_PHYED</name>
<sequence length="251" mass="27526">MTTVSGEEFGGDGSREEADVEDSGGGLGLGAHRSSWRRVRAEWALTMMLRCCSHEHKAMPVKNTESERVANHGRIRSAHEHKCADKPNALAPWPTYCIPYGPRSPSFGLTAQEMGPVILPFGQRSGAAAQLNNRHGPRPNAQHLPLQTDPRCQVEIARQRYILSAARSCCPIDRLSDIAMDVSMLLTLAAQEAAASAGRSVPRSVQKRLSCSDIHKFGGRYRVAQDAVLALTTLVSKIKSQIEYDNHFKIN</sequence>
<feature type="region of interest" description="Disordered" evidence="1">
    <location>
        <begin position="1"/>
        <end position="31"/>
    </location>
</feature>
<proteinExistence type="predicted"/>
<gene>
    <name evidence="2" type="primary">PH01B035L11.22</name>
</gene>
<organism evidence="2">
    <name type="scientific">Phyllostachys edulis</name>
    <name type="common">Tortoise shell bamboo</name>
    <name type="synonym">Bambusa edulis</name>
    <dbReference type="NCBI Taxonomy" id="38705"/>
    <lineage>
        <taxon>Eukaryota</taxon>
        <taxon>Viridiplantae</taxon>
        <taxon>Streptophyta</taxon>
        <taxon>Embryophyta</taxon>
        <taxon>Tracheophyta</taxon>
        <taxon>Spermatophyta</taxon>
        <taxon>Magnoliopsida</taxon>
        <taxon>Liliopsida</taxon>
        <taxon>Poales</taxon>
        <taxon>Poaceae</taxon>
        <taxon>BOP clade</taxon>
        <taxon>Bambusoideae</taxon>
        <taxon>Arundinarodae</taxon>
        <taxon>Arundinarieae</taxon>
        <taxon>Arundinariinae</taxon>
        <taxon>Phyllostachys</taxon>
    </lineage>
</organism>